<keyword evidence="3" id="KW-1185">Reference proteome</keyword>
<evidence type="ECO:0000259" key="1">
    <source>
        <dbReference type="SMART" id="SM00479"/>
    </source>
</evidence>
<dbReference type="GO" id="GO:0003677">
    <property type="term" value="F:DNA binding"/>
    <property type="evidence" value="ECO:0007669"/>
    <property type="project" value="InterPro"/>
</dbReference>
<organism evidence="2 3">
    <name type="scientific">Polaribacter atrinae</name>
    <dbReference type="NCBI Taxonomy" id="1333662"/>
    <lineage>
        <taxon>Bacteria</taxon>
        <taxon>Pseudomonadati</taxon>
        <taxon>Bacteroidota</taxon>
        <taxon>Flavobacteriia</taxon>
        <taxon>Flavobacteriales</taxon>
        <taxon>Flavobacteriaceae</taxon>
    </lineage>
</organism>
<dbReference type="EMBL" id="LVWE01000040">
    <property type="protein sequence ID" value="OAD44687.1"/>
    <property type="molecule type" value="Genomic_DNA"/>
</dbReference>
<evidence type="ECO:0000313" key="3">
    <source>
        <dbReference type="Proteomes" id="UP000076923"/>
    </source>
</evidence>
<dbReference type="AlphaFoldDB" id="A0A176TA12"/>
<dbReference type="GO" id="GO:0003887">
    <property type="term" value="F:DNA-directed DNA polymerase activity"/>
    <property type="evidence" value="ECO:0007669"/>
    <property type="project" value="InterPro"/>
</dbReference>
<dbReference type="GO" id="GO:0008408">
    <property type="term" value="F:3'-5' exonuclease activity"/>
    <property type="evidence" value="ECO:0007669"/>
    <property type="project" value="TreeGrafter"/>
</dbReference>
<dbReference type="PANTHER" id="PTHR30231">
    <property type="entry name" value="DNA POLYMERASE III SUBUNIT EPSILON"/>
    <property type="match status" value="1"/>
</dbReference>
<dbReference type="GO" id="GO:0005829">
    <property type="term" value="C:cytosol"/>
    <property type="evidence" value="ECO:0007669"/>
    <property type="project" value="TreeGrafter"/>
</dbReference>
<dbReference type="RefSeq" id="WP_068450129.1">
    <property type="nucleotide sequence ID" value="NZ_CANKUV010000011.1"/>
</dbReference>
<dbReference type="Proteomes" id="UP000076923">
    <property type="component" value="Unassembled WGS sequence"/>
</dbReference>
<dbReference type="OrthoDB" id="9803913at2"/>
<dbReference type="PANTHER" id="PTHR30231:SF41">
    <property type="entry name" value="DNA POLYMERASE III SUBUNIT EPSILON"/>
    <property type="match status" value="1"/>
</dbReference>
<reference evidence="2 3" key="1">
    <citation type="submission" date="2016-02" db="EMBL/GenBank/DDBJ databases">
        <title>Draft genome sequence of Polaribacter atrinae KACC17473.</title>
        <authorList>
            <person name="Shin S.-K."/>
            <person name="Yi H."/>
        </authorList>
    </citation>
    <scope>NUCLEOTIDE SEQUENCE [LARGE SCALE GENOMIC DNA]</scope>
    <source>
        <strain evidence="2 3">KACC 17473</strain>
    </source>
</reference>
<dbReference type="InterPro" id="IPR006054">
    <property type="entry name" value="DnaQ"/>
</dbReference>
<dbReference type="GO" id="GO:0045004">
    <property type="term" value="P:DNA replication proofreading"/>
    <property type="evidence" value="ECO:0007669"/>
    <property type="project" value="TreeGrafter"/>
</dbReference>
<dbReference type="InterPro" id="IPR012337">
    <property type="entry name" value="RNaseH-like_sf"/>
</dbReference>
<dbReference type="InterPro" id="IPR013520">
    <property type="entry name" value="Ribonucl_H"/>
</dbReference>
<dbReference type="SUPFAM" id="SSF53098">
    <property type="entry name" value="Ribonuclease H-like"/>
    <property type="match status" value="1"/>
</dbReference>
<gene>
    <name evidence="2" type="ORF">LPB303_11030</name>
</gene>
<protein>
    <recommendedName>
        <fullName evidence="1">Exonuclease domain-containing protein</fullName>
    </recommendedName>
</protein>
<proteinExistence type="predicted"/>
<dbReference type="NCBIfam" id="TIGR00573">
    <property type="entry name" value="dnaq"/>
    <property type="match status" value="1"/>
</dbReference>
<dbReference type="SMART" id="SM00479">
    <property type="entry name" value="EXOIII"/>
    <property type="match status" value="1"/>
</dbReference>
<name>A0A176TA12_9FLAO</name>
<accession>A0A176TA12</accession>
<evidence type="ECO:0000313" key="2">
    <source>
        <dbReference type="EMBL" id="OAD44687.1"/>
    </source>
</evidence>
<feature type="domain" description="Exonuclease" evidence="1">
    <location>
        <begin position="37"/>
        <end position="211"/>
    </location>
</feature>
<comment type="caution">
    <text evidence="2">The sequence shown here is derived from an EMBL/GenBank/DDBJ whole genome shotgun (WGS) entry which is preliminary data.</text>
</comment>
<sequence>MKFNWFNKTSKKVLPEFFLEYEESILNTPKLPLNETRFVVFDTETTGFNRMRDRVLSIGAVSLTNNTLNVNDSFEVYLKQEVFNPETVHIHGILKEGNITKITELEALKLFLKYIGNSILVGHHVGFDIIMINQILERNQLPEIKNKTLDTEHLYRTSKHTVYQNTLQKERYTLDKLCDELNVSKSDRHTASGDALITAIVFLKIIARLNKNDNLTVKELLSN</sequence>
<dbReference type="STRING" id="1333662.LPB303_11030"/>
<dbReference type="Gene3D" id="3.30.420.10">
    <property type="entry name" value="Ribonuclease H-like superfamily/Ribonuclease H"/>
    <property type="match status" value="1"/>
</dbReference>
<dbReference type="Pfam" id="PF00929">
    <property type="entry name" value="RNase_T"/>
    <property type="match status" value="1"/>
</dbReference>
<dbReference type="CDD" id="cd06127">
    <property type="entry name" value="DEDDh"/>
    <property type="match status" value="1"/>
</dbReference>
<dbReference type="InterPro" id="IPR036397">
    <property type="entry name" value="RNaseH_sf"/>
</dbReference>